<dbReference type="SUPFAM" id="SSF56112">
    <property type="entry name" value="Protein kinase-like (PK-like)"/>
    <property type="match status" value="1"/>
</dbReference>
<evidence type="ECO:0000259" key="2">
    <source>
        <dbReference type="Pfam" id="PF01636"/>
    </source>
</evidence>
<evidence type="ECO:0000256" key="1">
    <source>
        <dbReference type="ARBA" id="ARBA00038240"/>
    </source>
</evidence>
<comment type="similarity">
    <text evidence="1">Belongs to the pseudomonas-type ThrB family.</text>
</comment>
<dbReference type="PANTHER" id="PTHR21064:SF6">
    <property type="entry name" value="AMINOGLYCOSIDE PHOSPHOTRANSFERASE DOMAIN-CONTAINING PROTEIN"/>
    <property type="match status" value="1"/>
</dbReference>
<dbReference type="InterPro" id="IPR002575">
    <property type="entry name" value="Aminoglycoside_PTrfase"/>
</dbReference>
<dbReference type="Gene3D" id="3.30.200.20">
    <property type="entry name" value="Phosphorylase Kinase, domain 1"/>
    <property type="match status" value="1"/>
</dbReference>
<dbReference type="GO" id="GO:0009088">
    <property type="term" value="P:threonine biosynthetic process"/>
    <property type="evidence" value="ECO:0007669"/>
    <property type="project" value="TreeGrafter"/>
</dbReference>
<protein>
    <submittedName>
        <fullName evidence="3">Aminoglycoside phosphotransferase</fullName>
    </submittedName>
</protein>
<dbReference type="RefSeq" id="WP_112117862.1">
    <property type="nucleotide sequence ID" value="NZ_CP134502.1"/>
</dbReference>
<dbReference type="Proteomes" id="UP000251431">
    <property type="component" value="Unassembled WGS sequence"/>
</dbReference>
<dbReference type="EMBL" id="UAQE01000001">
    <property type="protein sequence ID" value="SPU00706.1"/>
    <property type="molecule type" value="Genomic_DNA"/>
</dbReference>
<dbReference type="GO" id="GO:0004413">
    <property type="term" value="F:homoserine kinase activity"/>
    <property type="evidence" value="ECO:0007669"/>
    <property type="project" value="TreeGrafter"/>
</dbReference>
<proteinExistence type="inferred from homology"/>
<sequence length="339" mass="39507">MGQMDFIDLELVLSNFHQAANDALKEFSCLLEASCKMIDYSENATYLVEDGQGKKYILRISRPNYHKKEEIEAEIAWLNSLHEQSPIDVSLPMRADDGDYVHAHSYNDTIYYSTLFTFLEGNAPDENNEDDLIQQFETLGEITAMFHKHTIEQHDYYQAFQRMTWDYDTILGQSPKWARWQDGLGMTPARIALYKEASHIIQKKLEAFGKEKTRFGLIHADLRLANLLIYGDEIKVIDFDDCGFGWFLYDLATSVSFIEHMPYLDELIASWLKGYSKIRLLTDEEKEMIPTFILMRRLQLISWIGSRDNETTRLLGENYTLQSDDLVKAYVEKYQDCTN</sequence>
<keyword evidence="3" id="KW-0808">Transferase</keyword>
<evidence type="ECO:0000313" key="4">
    <source>
        <dbReference type="Proteomes" id="UP000251431"/>
    </source>
</evidence>
<accession>A0A2X0XSG5</accession>
<organism evidence="3 4">
    <name type="scientific">Lysinibacillus capsici</name>
    <dbReference type="NCBI Taxonomy" id="2115968"/>
    <lineage>
        <taxon>Bacteria</taxon>
        <taxon>Bacillati</taxon>
        <taxon>Bacillota</taxon>
        <taxon>Bacilli</taxon>
        <taxon>Bacillales</taxon>
        <taxon>Bacillaceae</taxon>
        <taxon>Lysinibacillus</taxon>
    </lineage>
</organism>
<evidence type="ECO:0000313" key="3">
    <source>
        <dbReference type="EMBL" id="SPU00706.1"/>
    </source>
</evidence>
<dbReference type="InterPro" id="IPR050249">
    <property type="entry name" value="Pseudomonas-type_ThrB"/>
</dbReference>
<name>A0A2X0XSG5_9BACI</name>
<dbReference type="InterPro" id="IPR011009">
    <property type="entry name" value="Kinase-like_dom_sf"/>
</dbReference>
<dbReference type="Pfam" id="PF01636">
    <property type="entry name" value="APH"/>
    <property type="match status" value="1"/>
</dbReference>
<dbReference type="AlphaFoldDB" id="A0A2X0XSG5"/>
<reference evidence="3 4" key="1">
    <citation type="submission" date="2018-06" db="EMBL/GenBank/DDBJ databases">
        <authorList>
            <consortium name="Pathogen Informatics"/>
            <person name="Doyle S."/>
        </authorList>
    </citation>
    <scope>NUCLEOTIDE SEQUENCE [LARGE SCALE GENOMIC DNA]</scope>
    <source>
        <strain evidence="3 4">NCTC7582</strain>
    </source>
</reference>
<gene>
    <name evidence="3" type="ORF">NCTC7582_03505</name>
</gene>
<dbReference type="Gene3D" id="3.90.1200.10">
    <property type="match status" value="1"/>
</dbReference>
<dbReference type="PANTHER" id="PTHR21064">
    <property type="entry name" value="AMINOGLYCOSIDE PHOSPHOTRANSFERASE DOMAIN-CONTAINING PROTEIN-RELATED"/>
    <property type="match status" value="1"/>
</dbReference>
<feature type="domain" description="Aminoglycoside phosphotransferase" evidence="2">
    <location>
        <begin position="42"/>
        <end position="280"/>
    </location>
</feature>